<protein>
    <submittedName>
        <fullName evidence="2">Uncharacterized protein</fullName>
    </submittedName>
</protein>
<feature type="region of interest" description="Disordered" evidence="1">
    <location>
        <begin position="1"/>
        <end position="41"/>
    </location>
</feature>
<sequence length="41" mass="4528">MHLKTLKNPAKIKENGAGTENRTQIVASTGLQDNRYPTPAY</sequence>
<dbReference type="EMBL" id="JWTK01000002">
    <property type="protein sequence ID" value="OJH49777.1"/>
    <property type="molecule type" value="Genomic_DNA"/>
</dbReference>
<feature type="compositionally biased region" description="Polar residues" evidence="1">
    <location>
        <begin position="18"/>
        <end position="32"/>
    </location>
</feature>
<dbReference type="Proteomes" id="UP000185713">
    <property type="component" value="Unassembled WGS sequence"/>
</dbReference>
<reference evidence="2 3" key="1">
    <citation type="submission" date="2014-12" db="EMBL/GenBank/DDBJ databases">
        <title>The genome sequence of Methanohalophilus portucalensis strain FDF1.</title>
        <authorList>
            <person name="Lai M.-C."/>
            <person name="Lai S.-J."/>
        </authorList>
    </citation>
    <scope>NUCLEOTIDE SEQUENCE [LARGE SCALE GENOMIC DNA]</scope>
    <source>
        <strain evidence="2 3">FDF-1</strain>
    </source>
</reference>
<gene>
    <name evidence="2" type="ORF">MPF_0565</name>
</gene>
<comment type="caution">
    <text evidence="2">The sequence shown here is derived from an EMBL/GenBank/DDBJ whole genome shotgun (WGS) entry which is preliminary data.</text>
</comment>
<evidence type="ECO:0000313" key="3">
    <source>
        <dbReference type="Proteomes" id="UP000185713"/>
    </source>
</evidence>
<organism evidence="2 3">
    <name type="scientific">Methanohalophilus portucalensis FDF-1</name>
    <dbReference type="NCBI Taxonomy" id="523843"/>
    <lineage>
        <taxon>Archaea</taxon>
        <taxon>Methanobacteriati</taxon>
        <taxon>Methanobacteriota</taxon>
        <taxon>Stenosarchaea group</taxon>
        <taxon>Methanomicrobia</taxon>
        <taxon>Methanosarcinales</taxon>
        <taxon>Methanosarcinaceae</taxon>
        <taxon>Methanohalophilus</taxon>
    </lineage>
</organism>
<accession>A0A1L9C5J4</accession>
<name>A0A1L9C5J4_9EURY</name>
<proteinExistence type="predicted"/>
<evidence type="ECO:0000256" key="1">
    <source>
        <dbReference type="SAM" id="MobiDB-lite"/>
    </source>
</evidence>
<dbReference type="AlphaFoldDB" id="A0A1L9C5J4"/>
<evidence type="ECO:0000313" key="2">
    <source>
        <dbReference type="EMBL" id="OJH49777.1"/>
    </source>
</evidence>